<organism evidence="1 2">
    <name type="scientific">Monilinia laxa</name>
    <name type="common">Brown rot fungus</name>
    <name type="synonym">Sclerotinia laxa</name>
    <dbReference type="NCBI Taxonomy" id="61186"/>
    <lineage>
        <taxon>Eukaryota</taxon>
        <taxon>Fungi</taxon>
        <taxon>Dikarya</taxon>
        <taxon>Ascomycota</taxon>
        <taxon>Pezizomycotina</taxon>
        <taxon>Leotiomycetes</taxon>
        <taxon>Helotiales</taxon>
        <taxon>Sclerotiniaceae</taxon>
        <taxon>Monilinia</taxon>
    </lineage>
</organism>
<keyword evidence="2" id="KW-1185">Reference proteome</keyword>
<evidence type="ECO:0000313" key="2">
    <source>
        <dbReference type="Proteomes" id="UP000326757"/>
    </source>
</evidence>
<gene>
    <name evidence="1" type="ORF">EYC80_008790</name>
</gene>
<reference evidence="1 2" key="1">
    <citation type="submission" date="2019-06" db="EMBL/GenBank/DDBJ databases">
        <title>Genome Sequence of the Brown Rot Fungal Pathogen Monilinia laxa.</title>
        <authorList>
            <person name="De Miccolis Angelini R.M."/>
            <person name="Landi L."/>
            <person name="Abate D."/>
            <person name="Pollastro S."/>
            <person name="Romanazzi G."/>
            <person name="Faretra F."/>
        </authorList>
    </citation>
    <scope>NUCLEOTIDE SEQUENCE [LARGE SCALE GENOMIC DNA]</scope>
    <source>
        <strain evidence="1 2">Mlax316</strain>
    </source>
</reference>
<accession>A0A5N6K1E3</accession>
<evidence type="ECO:0000313" key="1">
    <source>
        <dbReference type="EMBL" id="KAB8295973.1"/>
    </source>
</evidence>
<name>A0A5N6K1E3_MONLA</name>
<comment type="caution">
    <text evidence="1">The sequence shown here is derived from an EMBL/GenBank/DDBJ whole genome shotgun (WGS) entry which is preliminary data.</text>
</comment>
<proteinExistence type="predicted"/>
<sequence>MCTELRTKTVSCLYPSPTQSIRYKINQHVRVKGHVMPCSLNQPTQSNTMPFHAMYSNSINSNPVHSVPI</sequence>
<dbReference type="Proteomes" id="UP000326757">
    <property type="component" value="Unassembled WGS sequence"/>
</dbReference>
<protein>
    <submittedName>
        <fullName evidence="1">Uncharacterized protein</fullName>
    </submittedName>
</protein>
<dbReference type="AlphaFoldDB" id="A0A5N6K1E3"/>
<dbReference type="EMBL" id="VIGI01000009">
    <property type="protein sequence ID" value="KAB8295973.1"/>
    <property type="molecule type" value="Genomic_DNA"/>
</dbReference>